<dbReference type="PANTHER" id="PTHR21255:SF7">
    <property type="entry name" value="DYNEIN LIGHT CHAIN TCTEX-TYPE PROTEIN 2B"/>
    <property type="match status" value="1"/>
</dbReference>
<dbReference type="GO" id="GO:0045505">
    <property type="term" value="F:dynein intermediate chain binding"/>
    <property type="evidence" value="ECO:0007669"/>
    <property type="project" value="TreeGrafter"/>
</dbReference>
<dbReference type="InterPro" id="IPR005334">
    <property type="entry name" value="Tctex-1-like"/>
</dbReference>
<dbReference type="Gene3D" id="3.30.1140.40">
    <property type="entry name" value="Tctex-1"/>
    <property type="match status" value="1"/>
</dbReference>
<feature type="region of interest" description="Disordered" evidence="2">
    <location>
        <begin position="49"/>
        <end position="80"/>
    </location>
</feature>
<dbReference type="GO" id="GO:0005737">
    <property type="term" value="C:cytoplasm"/>
    <property type="evidence" value="ECO:0007669"/>
    <property type="project" value="TreeGrafter"/>
</dbReference>
<dbReference type="AlphaFoldDB" id="A0A9Q1I2C3"/>
<sequence length="203" mass="23056">MERISEADRQRTGSFDPEKQHRVSGGQRSTKGKELQFQKQITVTGVIRDTPNRRNSPWTAKKENGRISVSKTTSANRSSSVNTKERFIQGYCYQSRPEKRFSAEEAQLLIKTILENRLQNAEYSDNCSAVAKKLADDVKKAAKDLMYERYKLVCFVAMGQIKDSGISCSSRGVWCPAADTFAEYCFRNDSLYAVCVLYAVYQE</sequence>
<name>A0A9Q1I2C3_CONCO</name>
<keyword evidence="4" id="KW-1185">Reference proteome</keyword>
<dbReference type="Proteomes" id="UP001152803">
    <property type="component" value="Unassembled WGS sequence"/>
</dbReference>
<feature type="region of interest" description="Disordered" evidence="2">
    <location>
        <begin position="1"/>
        <end position="35"/>
    </location>
</feature>
<comment type="similarity">
    <text evidence="1">Belongs to the dynein light chain Tctex-type family.</text>
</comment>
<reference evidence="3" key="1">
    <citation type="journal article" date="2023" name="Science">
        <title>Genome structures resolve the early diversification of teleost fishes.</title>
        <authorList>
            <person name="Parey E."/>
            <person name="Louis A."/>
            <person name="Montfort J."/>
            <person name="Bouchez O."/>
            <person name="Roques C."/>
            <person name="Iampietro C."/>
            <person name="Lluch J."/>
            <person name="Castinel A."/>
            <person name="Donnadieu C."/>
            <person name="Desvignes T."/>
            <person name="Floi Bucao C."/>
            <person name="Jouanno E."/>
            <person name="Wen M."/>
            <person name="Mejri S."/>
            <person name="Dirks R."/>
            <person name="Jansen H."/>
            <person name="Henkel C."/>
            <person name="Chen W.J."/>
            <person name="Zahm M."/>
            <person name="Cabau C."/>
            <person name="Klopp C."/>
            <person name="Thompson A.W."/>
            <person name="Robinson-Rechavi M."/>
            <person name="Braasch I."/>
            <person name="Lecointre G."/>
            <person name="Bobe J."/>
            <person name="Postlethwait J.H."/>
            <person name="Berthelot C."/>
            <person name="Roest Crollius H."/>
            <person name="Guiguen Y."/>
        </authorList>
    </citation>
    <scope>NUCLEOTIDE SEQUENCE</scope>
    <source>
        <strain evidence="3">Concon-B</strain>
    </source>
</reference>
<dbReference type="CDD" id="cd21451">
    <property type="entry name" value="DLC-like_TCTEX1D"/>
    <property type="match status" value="1"/>
</dbReference>
<dbReference type="Pfam" id="PF03645">
    <property type="entry name" value="Tctex-1"/>
    <property type="match status" value="1"/>
</dbReference>
<proteinExistence type="inferred from homology"/>
<dbReference type="EMBL" id="JAFJMO010000004">
    <property type="protein sequence ID" value="KAJ8279662.1"/>
    <property type="molecule type" value="Genomic_DNA"/>
</dbReference>
<evidence type="ECO:0000256" key="1">
    <source>
        <dbReference type="ARBA" id="ARBA00005361"/>
    </source>
</evidence>
<dbReference type="OrthoDB" id="10260741at2759"/>
<dbReference type="GO" id="GO:0007018">
    <property type="term" value="P:microtubule-based movement"/>
    <property type="evidence" value="ECO:0007669"/>
    <property type="project" value="TreeGrafter"/>
</dbReference>
<dbReference type="GO" id="GO:0005868">
    <property type="term" value="C:cytoplasmic dynein complex"/>
    <property type="evidence" value="ECO:0007669"/>
    <property type="project" value="TreeGrafter"/>
</dbReference>
<organism evidence="3 4">
    <name type="scientific">Conger conger</name>
    <name type="common">Conger eel</name>
    <name type="synonym">Muraena conger</name>
    <dbReference type="NCBI Taxonomy" id="82655"/>
    <lineage>
        <taxon>Eukaryota</taxon>
        <taxon>Metazoa</taxon>
        <taxon>Chordata</taxon>
        <taxon>Craniata</taxon>
        <taxon>Vertebrata</taxon>
        <taxon>Euteleostomi</taxon>
        <taxon>Actinopterygii</taxon>
        <taxon>Neopterygii</taxon>
        <taxon>Teleostei</taxon>
        <taxon>Anguilliformes</taxon>
        <taxon>Congridae</taxon>
        <taxon>Conger</taxon>
    </lineage>
</organism>
<evidence type="ECO:0000256" key="2">
    <source>
        <dbReference type="SAM" id="MobiDB-lite"/>
    </source>
</evidence>
<feature type="compositionally biased region" description="Basic and acidic residues" evidence="2">
    <location>
        <begin position="1"/>
        <end position="21"/>
    </location>
</feature>
<evidence type="ECO:0000313" key="4">
    <source>
        <dbReference type="Proteomes" id="UP001152803"/>
    </source>
</evidence>
<accession>A0A9Q1I2C3</accession>
<evidence type="ECO:0000313" key="3">
    <source>
        <dbReference type="EMBL" id="KAJ8279662.1"/>
    </source>
</evidence>
<dbReference type="PANTHER" id="PTHR21255">
    <property type="entry name" value="T-COMPLEX-ASSOCIATED-TESTIS-EXPRESSED 1/ DYNEIN LIGHT CHAIN"/>
    <property type="match status" value="1"/>
</dbReference>
<protein>
    <submittedName>
        <fullName evidence="3">Uncharacterized protein</fullName>
    </submittedName>
</protein>
<feature type="compositionally biased region" description="Polar residues" evidence="2">
    <location>
        <begin position="67"/>
        <end position="80"/>
    </location>
</feature>
<comment type="caution">
    <text evidence="3">The sequence shown here is derived from an EMBL/GenBank/DDBJ whole genome shotgun (WGS) entry which is preliminary data.</text>
</comment>
<dbReference type="InterPro" id="IPR038586">
    <property type="entry name" value="Tctex-1-like_sf"/>
</dbReference>
<gene>
    <name evidence="3" type="ORF">COCON_G00067280</name>
</gene>